<gene>
    <name evidence="1" type="ORF">FWK35_00000649</name>
</gene>
<name>A0A6G0Z5A8_APHCR</name>
<dbReference type="EMBL" id="VUJU01001306">
    <property type="protein sequence ID" value="KAF0765899.1"/>
    <property type="molecule type" value="Genomic_DNA"/>
</dbReference>
<reference evidence="1 2" key="1">
    <citation type="submission" date="2019-08" db="EMBL/GenBank/DDBJ databases">
        <title>Whole genome of Aphis craccivora.</title>
        <authorList>
            <person name="Voronova N.V."/>
            <person name="Shulinski R.S."/>
            <person name="Bandarenka Y.V."/>
            <person name="Zhorov D.G."/>
            <person name="Warner D."/>
        </authorList>
    </citation>
    <scope>NUCLEOTIDE SEQUENCE [LARGE SCALE GENOMIC DNA]</scope>
    <source>
        <strain evidence="1">180601</strain>
        <tissue evidence="1">Whole Body</tissue>
    </source>
</reference>
<comment type="caution">
    <text evidence="1">The sequence shown here is derived from an EMBL/GenBank/DDBJ whole genome shotgun (WGS) entry which is preliminary data.</text>
</comment>
<proteinExistence type="predicted"/>
<accession>A0A6G0Z5A8</accession>
<evidence type="ECO:0000313" key="1">
    <source>
        <dbReference type="EMBL" id="KAF0765899.1"/>
    </source>
</evidence>
<dbReference type="AlphaFoldDB" id="A0A6G0Z5A8"/>
<feature type="non-terminal residue" evidence="1">
    <location>
        <position position="38"/>
    </location>
</feature>
<protein>
    <submittedName>
        <fullName evidence="1">Uncharacterized protein</fullName>
    </submittedName>
</protein>
<evidence type="ECO:0000313" key="2">
    <source>
        <dbReference type="Proteomes" id="UP000478052"/>
    </source>
</evidence>
<keyword evidence="2" id="KW-1185">Reference proteome</keyword>
<sequence length="38" mass="4462">MITTLERKGKSLITCINIVLDAEKKLNELMEILQQQFR</sequence>
<organism evidence="1 2">
    <name type="scientific">Aphis craccivora</name>
    <name type="common">Cowpea aphid</name>
    <dbReference type="NCBI Taxonomy" id="307492"/>
    <lineage>
        <taxon>Eukaryota</taxon>
        <taxon>Metazoa</taxon>
        <taxon>Ecdysozoa</taxon>
        <taxon>Arthropoda</taxon>
        <taxon>Hexapoda</taxon>
        <taxon>Insecta</taxon>
        <taxon>Pterygota</taxon>
        <taxon>Neoptera</taxon>
        <taxon>Paraneoptera</taxon>
        <taxon>Hemiptera</taxon>
        <taxon>Sternorrhyncha</taxon>
        <taxon>Aphidomorpha</taxon>
        <taxon>Aphidoidea</taxon>
        <taxon>Aphididae</taxon>
        <taxon>Aphidini</taxon>
        <taxon>Aphis</taxon>
        <taxon>Aphis</taxon>
    </lineage>
</organism>
<dbReference type="Proteomes" id="UP000478052">
    <property type="component" value="Unassembled WGS sequence"/>
</dbReference>